<proteinExistence type="predicted"/>
<dbReference type="Proteomes" id="UP000003688">
    <property type="component" value="Unassembled WGS sequence"/>
</dbReference>
<evidence type="ECO:0000313" key="1">
    <source>
        <dbReference type="EMBL" id="EEF57804.1"/>
    </source>
</evidence>
<dbReference type="SUPFAM" id="SSF52540">
    <property type="entry name" value="P-loop containing nucleoside triphosphate hydrolases"/>
    <property type="match status" value="1"/>
</dbReference>
<dbReference type="STRING" id="320771.Cflav_PD0904"/>
<evidence type="ECO:0000313" key="2">
    <source>
        <dbReference type="Proteomes" id="UP000003688"/>
    </source>
</evidence>
<evidence type="ECO:0008006" key="3">
    <source>
        <dbReference type="Google" id="ProtNLM"/>
    </source>
</evidence>
<sequence>MKHIFFTLASARSGTLYLRELFRNNVLDCASRHEPFFDWGNPTLFGPAIYDAFAGRVDRIRARLAKKRVYIEQLPESIYLESSHAFLKSAYVAALEFFPNLRLIHLVRDPLCVAHSETYRQQWRERIHAPFHFYTGDDGRRHFCWALTGNEDVFRHFEGMQLSLFQWYLIQWIEIENRAMKFLDQHQLHDRCFTLHSSADLNNGSKIRTMFEFFELPTVAPAHVFLGGRRNESIGHRTVVTFENERQCGEVLERMPTRYLEIFAREPYRDFGWSSRFKRDQTKVITQPFCFQPRSPNHPTAK</sequence>
<name>B9XQU7_PEDPL</name>
<dbReference type="Gene3D" id="3.40.50.300">
    <property type="entry name" value="P-loop containing nucleotide triphosphate hydrolases"/>
    <property type="match status" value="1"/>
</dbReference>
<organism evidence="1 2">
    <name type="scientific">Pedosphaera parvula (strain Ellin514)</name>
    <dbReference type="NCBI Taxonomy" id="320771"/>
    <lineage>
        <taxon>Bacteria</taxon>
        <taxon>Pseudomonadati</taxon>
        <taxon>Verrucomicrobiota</taxon>
        <taxon>Pedosphaerae</taxon>
        <taxon>Pedosphaerales</taxon>
        <taxon>Pedosphaeraceae</taxon>
        <taxon>Pedosphaera</taxon>
    </lineage>
</organism>
<dbReference type="InterPro" id="IPR027417">
    <property type="entry name" value="P-loop_NTPase"/>
</dbReference>
<gene>
    <name evidence="1" type="ORF">Cflav_PD0904</name>
</gene>
<accession>B9XQU7</accession>
<dbReference type="OrthoDB" id="1438968at2"/>
<comment type="caution">
    <text evidence="1">The sequence shown here is derived from an EMBL/GenBank/DDBJ whole genome shotgun (WGS) entry which is preliminary data.</text>
</comment>
<reference evidence="1 2" key="1">
    <citation type="journal article" date="2011" name="J. Bacteriol.">
        <title>Genome sequence of 'Pedosphaera parvula' Ellin514, an aerobic Verrucomicrobial isolate from pasture soil.</title>
        <authorList>
            <person name="Kant R."/>
            <person name="van Passel M.W."/>
            <person name="Sangwan P."/>
            <person name="Palva A."/>
            <person name="Lucas S."/>
            <person name="Copeland A."/>
            <person name="Lapidus A."/>
            <person name="Glavina Del Rio T."/>
            <person name="Dalin E."/>
            <person name="Tice H."/>
            <person name="Bruce D."/>
            <person name="Goodwin L."/>
            <person name="Pitluck S."/>
            <person name="Chertkov O."/>
            <person name="Larimer F.W."/>
            <person name="Land M.L."/>
            <person name="Hauser L."/>
            <person name="Brettin T.S."/>
            <person name="Detter J.C."/>
            <person name="Han S."/>
            <person name="de Vos W.M."/>
            <person name="Janssen P.H."/>
            <person name="Smidt H."/>
        </authorList>
    </citation>
    <scope>NUCLEOTIDE SEQUENCE [LARGE SCALE GENOMIC DNA]</scope>
    <source>
        <strain evidence="1 2">Ellin514</strain>
    </source>
</reference>
<dbReference type="AlphaFoldDB" id="B9XQU7"/>
<keyword evidence="2" id="KW-1185">Reference proteome</keyword>
<dbReference type="RefSeq" id="WP_007418182.1">
    <property type="nucleotide sequence ID" value="NZ_ABOX02000057.1"/>
</dbReference>
<dbReference type="EMBL" id="ABOX02000057">
    <property type="protein sequence ID" value="EEF57804.1"/>
    <property type="molecule type" value="Genomic_DNA"/>
</dbReference>
<protein>
    <recommendedName>
        <fullName evidence="3">Sulfotransferase</fullName>
    </recommendedName>
</protein>